<dbReference type="EMBL" id="CP061038">
    <property type="protein sequence ID" value="QNQ08143.1"/>
    <property type="molecule type" value="Genomic_DNA"/>
</dbReference>
<dbReference type="AlphaFoldDB" id="A0A7H0LEP0"/>
<dbReference type="KEGG" id="spap:H3Z74_15370"/>
<evidence type="ECO:0000313" key="1">
    <source>
        <dbReference type="EMBL" id="QNQ08143.1"/>
    </source>
</evidence>
<proteinExistence type="predicted"/>
<protein>
    <submittedName>
        <fullName evidence="1">Uncharacterized protein</fullName>
    </submittedName>
</protein>
<accession>A0A7H0LEP0</accession>
<name>A0A7H0LEP0_9SPHN</name>
<dbReference type="RefSeq" id="WP_187760472.1">
    <property type="nucleotide sequence ID" value="NZ_CP061038.1"/>
</dbReference>
<gene>
    <name evidence="1" type="ORF">H3Z74_15370</name>
</gene>
<sequence>MAIFGLCIGIVIGRGIDWTDRERLERLILSMTTDDPSPSPARIAQR</sequence>
<reference evidence="1 2" key="1">
    <citation type="submission" date="2020-09" db="EMBL/GenBank/DDBJ databases">
        <title>Sphingomonas sp., a new species isolated from pork steak.</title>
        <authorList>
            <person name="Heidler von Heilborn D."/>
        </authorList>
    </citation>
    <scope>NUCLEOTIDE SEQUENCE [LARGE SCALE GENOMIC DNA]</scope>
    <source>
        <strain evidence="2">S8-3T</strain>
    </source>
</reference>
<evidence type="ECO:0000313" key="2">
    <source>
        <dbReference type="Proteomes" id="UP000516148"/>
    </source>
</evidence>
<organism evidence="1 2">
    <name type="scientific">Sphingomonas alpina</name>
    <dbReference type="NCBI Taxonomy" id="653931"/>
    <lineage>
        <taxon>Bacteria</taxon>
        <taxon>Pseudomonadati</taxon>
        <taxon>Pseudomonadota</taxon>
        <taxon>Alphaproteobacteria</taxon>
        <taxon>Sphingomonadales</taxon>
        <taxon>Sphingomonadaceae</taxon>
        <taxon>Sphingomonas</taxon>
    </lineage>
</organism>
<keyword evidence="2" id="KW-1185">Reference proteome</keyword>
<dbReference type="Proteomes" id="UP000516148">
    <property type="component" value="Chromosome"/>
</dbReference>